<evidence type="ECO:0000256" key="1">
    <source>
        <dbReference type="SAM" id="SignalP"/>
    </source>
</evidence>
<dbReference type="Proteomes" id="UP001597318">
    <property type="component" value="Unassembled WGS sequence"/>
</dbReference>
<dbReference type="Pfam" id="PF13416">
    <property type="entry name" value="SBP_bac_8"/>
    <property type="match status" value="1"/>
</dbReference>
<comment type="caution">
    <text evidence="2">The sequence shown here is derived from an EMBL/GenBank/DDBJ whole genome shotgun (WGS) entry which is preliminary data.</text>
</comment>
<dbReference type="PANTHER" id="PTHR43649:SF32">
    <property type="entry name" value="SUGAR BINDING SECRETED PROTEIN"/>
    <property type="match status" value="1"/>
</dbReference>
<dbReference type="PROSITE" id="PS51257">
    <property type="entry name" value="PROKAR_LIPOPROTEIN"/>
    <property type="match status" value="1"/>
</dbReference>
<dbReference type="InterPro" id="IPR006059">
    <property type="entry name" value="SBP"/>
</dbReference>
<sequence>MKKLSPLFSFMLIAILLLGGCSSGSSGSSQEGKGEGAEASNEELTIWATNINVPVLEKAGELYKEEHPNFKLNVVEMNNTDIDQKLKIGLQAGGEGLPDAMLNVDDGLSGLFSKFPDSFVNLSEKGFDDHKDQFPEYKLGSVTHDGSIYAFPFDAGPVGLFYRTDLFEEAGVDANSIKTWDDYIEAGKKIKEKTGVSMLSYDANESTVYTILLSQQGLGYFDNDGNVVLGSEESVNASTLMKDLAENDLLLGTNGWSPWVASLADGQTATAMAGAWLIGTLQQQVPDSAGNWGAMALPTFGEDGAGAANQGGSSFTITSNSPNVDLAYDFLEFFTTSFEVQELAMEGGLFPTYAPVYESELFSQPLEYFGGQKAWEFFAGQMEKIPTVNYTENDVVAREEAIKSQAEVVNGSDVKESLKGAKQRVETRLQ</sequence>
<keyword evidence="1" id="KW-0732">Signal</keyword>
<proteinExistence type="predicted"/>
<dbReference type="Gene3D" id="3.40.190.10">
    <property type="entry name" value="Periplasmic binding protein-like II"/>
    <property type="match status" value="1"/>
</dbReference>
<protein>
    <submittedName>
        <fullName evidence="2">ABC transporter substrate-binding protein</fullName>
    </submittedName>
</protein>
<gene>
    <name evidence="2" type="ORF">ACFSKK_23995</name>
</gene>
<dbReference type="InterPro" id="IPR050490">
    <property type="entry name" value="Bact_solute-bd_prot1"/>
</dbReference>
<dbReference type="RefSeq" id="WP_247339326.1">
    <property type="nucleotide sequence ID" value="NZ_CP095550.1"/>
</dbReference>
<dbReference type="EMBL" id="JBHUIK010000008">
    <property type="protein sequence ID" value="MFD2216744.1"/>
    <property type="molecule type" value="Genomic_DNA"/>
</dbReference>
<dbReference type="SUPFAM" id="SSF53850">
    <property type="entry name" value="Periplasmic binding protein-like II"/>
    <property type="match status" value="1"/>
</dbReference>
<organism evidence="2 3">
    <name type="scientific">Metabacillus endolithicus</name>
    <dbReference type="NCBI Taxonomy" id="1535204"/>
    <lineage>
        <taxon>Bacteria</taxon>
        <taxon>Bacillati</taxon>
        <taxon>Bacillota</taxon>
        <taxon>Bacilli</taxon>
        <taxon>Bacillales</taxon>
        <taxon>Bacillaceae</taxon>
        <taxon>Metabacillus</taxon>
    </lineage>
</organism>
<dbReference type="PANTHER" id="PTHR43649">
    <property type="entry name" value="ARABINOSE-BINDING PROTEIN-RELATED"/>
    <property type="match status" value="1"/>
</dbReference>
<keyword evidence="3" id="KW-1185">Reference proteome</keyword>
<reference evidence="3" key="1">
    <citation type="journal article" date="2019" name="Int. J. Syst. Evol. Microbiol.">
        <title>The Global Catalogue of Microorganisms (GCM) 10K type strain sequencing project: providing services to taxonomists for standard genome sequencing and annotation.</title>
        <authorList>
            <consortium name="The Broad Institute Genomics Platform"/>
            <consortium name="The Broad Institute Genome Sequencing Center for Infectious Disease"/>
            <person name="Wu L."/>
            <person name="Ma J."/>
        </authorList>
    </citation>
    <scope>NUCLEOTIDE SEQUENCE [LARGE SCALE GENOMIC DNA]</scope>
    <source>
        <strain evidence="3">CGMCC 1.15474</strain>
    </source>
</reference>
<dbReference type="CDD" id="cd13585">
    <property type="entry name" value="PBP2_TMBP_like"/>
    <property type="match status" value="1"/>
</dbReference>
<accession>A0ABW5C4Y5</accession>
<name>A0ABW5C4Y5_9BACI</name>
<evidence type="ECO:0000313" key="3">
    <source>
        <dbReference type="Proteomes" id="UP001597318"/>
    </source>
</evidence>
<feature type="signal peptide" evidence="1">
    <location>
        <begin position="1"/>
        <end position="27"/>
    </location>
</feature>
<feature type="chain" id="PRO_5045890683" evidence="1">
    <location>
        <begin position="28"/>
        <end position="430"/>
    </location>
</feature>
<evidence type="ECO:0000313" key="2">
    <source>
        <dbReference type="EMBL" id="MFD2216744.1"/>
    </source>
</evidence>